<reference evidence="1" key="2">
    <citation type="submission" date="2014-03" db="EMBL/GenBank/DDBJ databases">
        <title>The whipworm genome and dual-species transcriptomics of an intimate host-pathogen interaction.</title>
        <authorList>
            <person name="Foth B.J."/>
            <person name="Tsai I.J."/>
            <person name="Reid A.J."/>
            <person name="Bancroft A.J."/>
            <person name="Nichol S."/>
            <person name="Tracey A."/>
            <person name="Holroyd N."/>
            <person name="Cotton J.A."/>
            <person name="Stanley E.J."/>
            <person name="Zarowiecki M."/>
            <person name="Liu J.Z."/>
            <person name="Huckvale T."/>
            <person name="Cooper P.J."/>
            <person name="Grencis R.K."/>
            <person name="Berriman M."/>
        </authorList>
    </citation>
    <scope>NUCLEOTIDE SEQUENCE [LARGE SCALE GENOMIC DNA]</scope>
</reference>
<reference evidence="1" key="1">
    <citation type="submission" date="2014-01" db="EMBL/GenBank/DDBJ databases">
        <authorList>
            <person name="Aslett M."/>
        </authorList>
    </citation>
    <scope>NUCLEOTIDE SEQUENCE</scope>
</reference>
<dbReference type="AlphaFoldDB" id="A0A077ZR91"/>
<keyword evidence="2" id="KW-1185">Reference proteome</keyword>
<dbReference type="Proteomes" id="UP000030665">
    <property type="component" value="Unassembled WGS sequence"/>
</dbReference>
<protein>
    <submittedName>
        <fullName evidence="1">Dispersed gene family protein 1 (DGF-1)</fullName>
    </submittedName>
</protein>
<proteinExistence type="predicted"/>
<name>A0A077ZR91_TRITR</name>
<evidence type="ECO:0000313" key="1">
    <source>
        <dbReference type="EMBL" id="CDW61350.1"/>
    </source>
</evidence>
<sequence length="97" mass="10531">MPPSLLRRLRVSFKVPPLVDGTLSLHPGSGAQPLLVDGTLPLEPRARSLPSVVVGKSSPDPGTDITQSEIYPVYKRTAKLRQLTSDVFLELLDEVSL</sequence>
<organism evidence="1 2">
    <name type="scientific">Trichuris trichiura</name>
    <name type="common">Whipworm</name>
    <name type="synonym">Trichocephalus trichiurus</name>
    <dbReference type="NCBI Taxonomy" id="36087"/>
    <lineage>
        <taxon>Eukaryota</taxon>
        <taxon>Metazoa</taxon>
        <taxon>Ecdysozoa</taxon>
        <taxon>Nematoda</taxon>
        <taxon>Enoplea</taxon>
        <taxon>Dorylaimia</taxon>
        <taxon>Trichinellida</taxon>
        <taxon>Trichuridae</taxon>
        <taxon>Trichuris</taxon>
    </lineage>
</organism>
<gene>
    <name evidence="1" type="ORF">TTRE_0000980901</name>
</gene>
<accession>A0A077ZR91</accession>
<evidence type="ECO:0000313" key="2">
    <source>
        <dbReference type="Proteomes" id="UP000030665"/>
    </source>
</evidence>
<dbReference type="EMBL" id="HG809077">
    <property type="protein sequence ID" value="CDW61350.1"/>
    <property type="molecule type" value="Genomic_DNA"/>
</dbReference>